<comment type="similarity">
    <text evidence="8">Belongs to the binding-protein-dependent transport system permease family.</text>
</comment>
<dbReference type="eggNOG" id="COG1173">
    <property type="taxonomic scope" value="Bacteria"/>
</dbReference>
<evidence type="ECO:0000256" key="5">
    <source>
        <dbReference type="ARBA" id="ARBA00022692"/>
    </source>
</evidence>
<dbReference type="InterPro" id="IPR025966">
    <property type="entry name" value="OppC_N"/>
</dbReference>
<evidence type="ECO:0000256" key="6">
    <source>
        <dbReference type="ARBA" id="ARBA00022989"/>
    </source>
</evidence>
<dbReference type="InterPro" id="IPR035906">
    <property type="entry name" value="MetI-like_sf"/>
</dbReference>
<dbReference type="STRING" id="910964.GEAM_1529"/>
<dbReference type="Gene3D" id="1.10.3720.10">
    <property type="entry name" value="MetI-like"/>
    <property type="match status" value="1"/>
</dbReference>
<evidence type="ECO:0000313" key="11">
    <source>
        <dbReference type="Proteomes" id="UP000028640"/>
    </source>
</evidence>
<dbReference type="CDD" id="cd06261">
    <property type="entry name" value="TM_PBP2"/>
    <property type="match status" value="1"/>
</dbReference>
<keyword evidence="5 8" id="KW-0812">Transmembrane</keyword>
<dbReference type="Proteomes" id="UP000028640">
    <property type="component" value="Unassembled WGS sequence"/>
</dbReference>
<evidence type="ECO:0000256" key="7">
    <source>
        <dbReference type="ARBA" id="ARBA00023136"/>
    </source>
</evidence>
<feature type="transmembrane region" description="Helical" evidence="8">
    <location>
        <begin position="192"/>
        <end position="212"/>
    </location>
</feature>
<dbReference type="PANTHER" id="PTHR43386:SF1">
    <property type="entry name" value="D,D-DIPEPTIDE TRANSPORT SYSTEM PERMEASE PROTEIN DDPC-RELATED"/>
    <property type="match status" value="1"/>
</dbReference>
<dbReference type="InterPro" id="IPR050366">
    <property type="entry name" value="BP-dependent_transpt_permease"/>
</dbReference>
<proteinExistence type="inferred from homology"/>
<sequence>MTREPDKWLTDMTQLIPDQPTQVDASTEWRPARRITTLSIGTVLVIILIACALLAPLLAPFDPNIQHIEFRLLPPSAEHWLGTDGFGRDLLSRVIYGARPTLLLVSLILILTIPIGLLVGISAGYIGGWYERIIMRLTDIVLSLPSLVIALALVAILGPGLMNGALALAFTSWPPFARQARAETLALRRSDYLAAARMQGIGGLRLMFGHILPLCLPSAVVRAALSLGGIILASAGLGFLGMGIQPPTAEWGSMVAEGSKVIFDQWWVAAAPGGAILFASLAFNLLGDGLRDKMDPRHGK</sequence>
<keyword evidence="6 8" id="KW-1133">Transmembrane helix</keyword>
<dbReference type="PROSITE" id="PS50928">
    <property type="entry name" value="ABC_TM1"/>
    <property type="match status" value="1"/>
</dbReference>
<feature type="domain" description="ABC transmembrane type-1" evidence="9">
    <location>
        <begin position="98"/>
        <end position="287"/>
    </location>
</feature>
<evidence type="ECO:0000256" key="3">
    <source>
        <dbReference type="ARBA" id="ARBA00022475"/>
    </source>
</evidence>
<reference evidence="10 11" key="1">
    <citation type="submission" date="2014-05" db="EMBL/GenBank/DDBJ databases">
        <title>ATOL: Assembling a taxonomically balanced genome-scale reconstruction of the evolutionary history of the Enterobacteriaceae.</title>
        <authorList>
            <person name="Plunkett G.III."/>
            <person name="Neeno-Eckwall E.C."/>
            <person name="Glasner J.D."/>
            <person name="Perna N.T."/>
        </authorList>
    </citation>
    <scope>NUCLEOTIDE SEQUENCE [LARGE SCALE GENOMIC DNA]</scope>
    <source>
        <strain evidence="10 11">ATCC 33852</strain>
    </source>
</reference>
<dbReference type="GO" id="GO:0005886">
    <property type="term" value="C:plasma membrane"/>
    <property type="evidence" value="ECO:0007669"/>
    <property type="project" value="UniProtKB-SubCell"/>
</dbReference>
<evidence type="ECO:0000313" key="10">
    <source>
        <dbReference type="EMBL" id="KFC82502.1"/>
    </source>
</evidence>
<keyword evidence="3" id="KW-1003">Cell membrane</keyword>
<organism evidence="10 11">
    <name type="scientific">Ewingella americana (strain ATCC 33852 / DSM 4580 / CCUG 14506 / JCM 5911 / LMG 7869 / NCTC 12157 / CDC 1468-78)</name>
    <dbReference type="NCBI Taxonomy" id="910964"/>
    <lineage>
        <taxon>Bacteria</taxon>
        <taxon>Pseudomonadati</taxon>
        <taxon>Pseudomonadota</taxon>
        <taxon>Gammaproteobacteria</taxon>
        <taxon>Enterobacterales</taxon>
        <taxon>Yersiniaceae</taxon>
        <taxon>Ewingella</taxon>
    </lineage>
</organism>
<dbReference type="EMBL" id="JMPJ01000041">
    <property type="protein sequence ID" value="KFC82502.1"/>
    <property type="molecule type" value="Genomic_DNA"/>
</dbReference>
<feature type="transmembrane region" description="Helical" evidence="8">
    <location>
        <begin position="102"/>
        <end position="126"/>
    </location>
</feature>
<feature type="transmembrane region" description="Helical" evidence="8">
    <location>
        <begin position="38"/>
        <end position="59"/>
    </location>
</feature>
<feature type="transmembrane region" description="Helical" evidence="8">
    <location>
        <begin position="224"/>
        <end position="245"/>
    </location>
</feature>
<dbReference type="Pfam" id="PF12911">
    <property type="entry name" value="OppC_N"/>
    <property type="match status" value="1"/>
</dbReference>
<evidence type="ECO:0000256" key="8">
    <source>
        <dbReference type="RuleBase" id="RU363032"/>
    </source>
</evidence>
<dbReference type="AlphaFoldDB" id="A0A085GFK7"/>
<protein>
    <submittedName>
        <fullName evidence="10">Permease component of an ABC superfamily dipeptide transporter</fullName>
    </submittedName>
</protein>
<evidence type="ECO:0000259" key="9">
    <source>
        <dbReference type="PROSITE" id="PS50928"/>
    </source>
</evidence>
<keyword evidence="7 8" id="KW-0472">Membrane</keyword>
<comment type="caution">
    <text evidence="10">The sequence shown here is derived from an EMBL/GenBank/DDBJ whole genome shotgun (WGS) entry which is preliminary data.</text>
</comment>
<gene>
    <name evidence="10" type="ORF">GEAM_1529</name>
</gene>
<feature type="transmembrane region" description="Helical" evidence="8">
    <location>
        <begin position="265"/>
        <end position="287"/>
    </location>
</feature>
<feature type="transmembrane region" description="Helical" evidence="8">
    <location>
        <begin position="147"/>
        <end position="172"/>
    </location>
</feature>
<keyword evidence="4" id="KW-0997">Cell inner membrane</keyword>
<dbReference type="Pfam" id="PF00528">
    <property type="entry name" value="BPD_transp_1"/>
    <property type="match status" value="1"/>
</dbReference>
<evidence type="ECO:0000256" key="1">
    <source>
        <dbReference type="ARBA" id="ARBA00004429"/>
    </source>
</evidence>
<dbReference type="InterPro" id="IPR000515">
    <property type="entry name" value="MetI-like"/>
</dbReference>
<keyword evidence="11" id="KW-1185">Reference proteome</keyword>
<comment type="subcellular location">
    <subcellularLocation>
        <location evidence="1">Cell inner membrane</location>
        <topology evidence="1">Multi-pass membrane protein</topology>
    </subcellularLocation>
    <subcellularLocation>
        <location evidence="8">Cell membrane</location>
        <topology evidence="8">Multi-pass membrane protein</topology>
    </subcellularLocation>
</comment>
<dbReference type="GO" id="GO:0071916">
    <property type="term" value="F:dipeptide transmembrane transporter activity"/>
    <property type="evidence" value="ECO:0007669"/>
    <property type="project" value="TreeGrafter"/>
</dbReference>
<dbReference type="SUPFAM" id="SSF161098">
    <property type="entry name" value="MetI-like"/>
    <property type="match status" value="1"/>
</dbReference>
<evidence type="ECO:0000256" key="4">
    <source>
        <dbReference type="ARBA" id="ARBA00022519"/>
    </source>
</evidence>
<evidence type="ECO:0000256" key="2">
    <source>
        <dbReference type="ARBA" id="ARBA00022448"/>
    </source>
</evidence>
<keyword evidence="2 8" id="KW-0813">Transport</keyword>
<accession>A0A085GFK7</accession>
<dbReference type="PANTHER" id="PTHR43386">
    <property type="entry name" value="OLIGOPEPTIDE TRANSPORT SYSTEM PERMEASE PROTEIN APPC"/>
    <property type="match status" value="1"/>
</dbReference>
<name>A0A085GFK7_EWIA3</name>